<name>A0AB39HN11_9BACI</name>
<accession>A0AB39HN11</accession>
<protein>
    <submittedName>
        <fullName evidence="1">Acetamidase/formamidase family protein</fullName>
    </submittedName>
</protein>
<dbReference type="Gene3D" id="2.40.10.120">
    <property type="match status" value="1"/>
</dbReference>
<evidence type="ECO:0000313" key="1">
    <source>
        <dbReference type="EMBL" id="XDK32583.1"/>
    </source>
</evidence>
<dbReference type="EMBL" id="CP162599">
    <property type="protein sequence ID" value="XDK32583.1"/>
    <property type="molecule type" value="Genomic_DNA"/>
</dbReference>
<dbReference type="Pfam" id="PF03069">
    <property type="entry name" value="FmdA_AmdA"/>
    <property type="match status" value="2"/>
</dbReference>
<sequence>MAKEIHVIEEYVYNYSAANKPSKKVNLGDTVILKTKDCFTNQITSEEQLVTTIDFNHVNPATGPVYVNGAEPGDLLVVDIVDIKIADQGVTCSLPGVGPLHDQVETRTRILPIKDGIATFNDITFPVDPMIGVIGVAPKEGEFPSGHPGDHGGNLDNKKITAGARLYFPVHHPGALFQCGDLHANMGDGEIIGTGIEIAGEVIVTFQLIKQIPKERPILETDDYWYTIAPAPDYPTALKRASEDMQQLLVDAYGWDKTDAGLYMSLQGDVEICQACTPCELDLIVRFGVPKRADKPLLPRVE</sequence>
<proteinExistence type="predicted"/>
<dbReference type="Gene3D" id="2.60.120.580">
    <property type="entry name" value="Acetamidase/Formamidase-like domains"/>
    <property type="match status" value="1"/>
</dbReference>
<dbReference type="PANTHER" id="PTHR31891">
    <property type="entry name" value="FORMAMIDASE C869.04-RELATED"/>
    <property type="match status" value="1"/>
</dbReference>
<dbReference type="GO" id="GO:0016811">
    <property type="term" value="F:hydrolase activity, acting on carbon-nitrogen (but not peptide) bonds, in linear amides"/>
    <property type="evidence" value="ECO:0007669"/>
    <property type="project" value="InterPro"/>
</dbReference>
<dbReference type="Gene3D" id="3.10.28.20">
    <property type="entry name" value="Acetamidase/Formamidase-like domains"/>
    <property type="match status" value="1"/>
</dbReference>
<dbReference type="AlphaFoldDB" id="A0AB39HN11"/>
<dbReference type="PANTHER" id="PTHR31891:SF1">
    <property type="entry name" value="FORMAMIDASE C869.04-RELATED"/>
    <property type="match status" value="1"/>
</dbReference>
<dbReference type="InterPro" id="IPR004304">
    <property type="entry name" value="FmdA_AmdA"/>
</dbReference>
<gene>
    <name evidence="1" type="ORF">AB4Y30_16485</name>
</gene>
<organism evidence="1">
    <name type="scientific">Ornithinibacillus sp. 4-3</name>
    <dbReference type="NCBI Taxonomy" id="3231488"/>
    <lineage>
        <taxon>Bacteria</taxon>
        <taxon>Bacillati</taxon>
        <taxon>Bacillota</taxon>
        <taxon>Bacilli</taxon>
        <taxon>Bacillales</taxon>
        <taxon>Bacillaceae</taxon>
        <taxon>Ornithinibacillus</taxon>
    </lineage>
</organism>
<reference evidence="1" key="1">
    <citation type="submission" date="2024-07" db="EMBL/GenBank/DDBJ databases">
        <title>Halotolerant mesophilic bacterium Ornithinibacillus sp. 4-3, sp. nov., isolated from soil.</title>
        <authorList>
            <person name="Sidarenka A.V."/>
            <person name="Guliayeva D.E."/>
            <person name="Leanovich S.I."/>
            <person name="Hileuskaya K.S."/>
            <person name="Akhremchuk A.E."/>
            <person name="Sikolenko M.A."/>
            <person name="Valentovich L.N."/>
        </authorList>
    </citation>
    <scope>NUCLEOTIDE SEQUENCE</scope>
    <source>
        <strain evidence="1">4-3</strain>
    </source>
</reference>
<dbReference type="RefSeq" id="WP_368653271.1">
    <property type="nucleotide sequence ID" value="NZ_CP162599.1"/>
</dbReference>
<dbReference type="SUPFAM" id="SSF141130">
    <property type="entry name" value="Acetamidase/Formamidase-like"/>
    <property type="match status" value="1"/>
</dbReference>